<dbReference type="Pfam" id="PF00106">
    <property type="entry name" value="adh_short"/>
    <property type="match status" value="1"/>
</dbReference>
<dbReference type="PRINTS" id="PR00081">
    <property type="entry name" value="GDHRDH"/>
</dbReference>
<evidence type="ECO:0000256" key="1">
    <source>
        <dbReference type="ARBA" id="ARBA00023002"/>
    </source>
</evidence>
<comment type="similarity">
    <text evidence="2">Belongs to the short-chain dehydrogenases/reductases (SDR) family.</text>
</comment>
<proteinExistence type="inferred from homology"/>
<dbReference type="STRING" id="930990.A0A067N0A8"/>
<dbReference type="GO" id="GO:0016491">
    <property type="term" value="F:oxidoreductase activity"/>
    <property type="evidence" value="ECO:0007669"/>
    <property type="project" value="UniProtKB-KW"/>
</dbReference>
<reference evidence="4" key="1">
    <citation type="journal article" date="2014" name="Proc. Natl. Acad. Sci. U.S.A.">
        <title>Extensive sampling of basidiomycete genomes demonstrates inadequacy of the white-rot/brown-rot paradigm for wood decay fungi.</title>
        <authorList>
            <person name="Riley R."/>
            <person name="Salamov A.A."/>
            <person name="Brown D.W."/>
            <person name="Nagy L.G."/>
            <person name="Floudas D."/>
            <person name="Held B.W."/>
            <person name="Levasseur A."/>
            <person name="Lombard V."/>
            <person name="Morin E."/>
            <person name="Otillar R."/>
            <person name="Lindquist E.A."/>
            <person name="Sun H."/>
            <person name="LaButti K.M."/>
            <person name="Schmutz J."/>
            <person name="Jabbour D."/>
            <person name="Luo H."/>
            <person name="Baker S.E."/>
            <person name="Pisabarro A.G."/>
            <person name="Walton J.D."/>
            <person name="Blanchette R.A."/>
            <person name="Henrissat B."/>
            <person name="Martin F."/>
            <person name="Cullen D."/>
            <person name="Hibbett D.S."/>
            <person name="Grigoriev I.V."/>
        </authorList>
    </citation>
    <scope>NUCLEOTIDE SEQUENCE [LARGE SCALE GENOMIC DNA]</scope>
    <source>
        <strain evidence="4">FD-172 SS1</strain>
    </source>
</reference>
<dbReference type="FunCoup" id="A0A067N0A8">
    <property type="interactions" value="153"/>
</dbReference>
<evidence type="ECO:0000313" key="4">
    <source>
        <dbReference type="Proteomes" id="UP000027195"/>
    </source>
</evidence>
<dbReference type="CDD" id="cd05327">
    <property type="entry name" value="retinol-DH_like_SDR_c_like"/>
    <property type="match status" value="1"/>
</dbReference>
<dbReference type="InterPro" id="IPR002347">
    <property type="entry name" value="SDR_fam"/>
</dbReference>
<dbReference type="Gene3D" id="3.40.50.720">
    <property type="entry name" value="NAD(P)-binding Rossmann-like Domain"/>
    <property type="match status" value="1"/>
</dbReference>
<protein>
    <submittedName>
        <fullName evidence="3">Uncharacterized protein</fullName>
    </submittedName>
</protein>
<dbReference type="OrthoDB" id="191139at2759"/>
<dbReference type="AlphaFoldDB" id="A0A067N0A8"/>
<dbReference type="SUPFAM" id="SSF51735">
    <property type="entry name" value="NAD(P)-binding Rossmann-fold domains"/>
    <property type="match status" value="1"/>
</dbReference>
<keyword evidence="1" id="KW-0560">Oxidoreductase</keyword>
<dbReference type="Proteomes" id="UP000027195">
    <property type="component" value="Unassembled WGS sequence"/>
</dbReference>
<accession>A0A067N0A8</accession>
<sequence length="324" mass="36070">MLINCENHWDIDKDMPDVTGKVAIVTGGNTGLGKEIVRQLAKRGAKVYMASRTESRAHGAIDELENDHPEIKSKAGIVFLQLDLTSLASCQAAAKQFLEKETRLDILINNAGIMATPYELTKDGFEMQFQSNYLGHFAFTQPLIPLLIETSKDPSTSVRIVQVSSTGHTFAKDEVSFNPDLPYSETINRDFGTPWARYGQSKLANILFAKELARRLADHRIFSSALHPGNINTELNRGTFQSYPWMKPASKLFSVFLTTPYKGAITPLYAATADEIDKNNWRGEYFDPLAKHTTPSKLAQNAQLAQDLWALSEKIVLEKYGALA</sequence>
<keyword evidence="4" id="KW-1185">Reference proteome</keyword>
<dbReference type="InParanoid" id="A0A067N0A8"/>
<dbReference type="PRINTS" id="PR00080">
    <property type="entry name" value="SDRFAMILY"/>
</dbReference>
<dbReference type="EMBL" id="KL198016">
    <property type="protein sequence ID" value="KDQ21289.1"/>
    <property type="molecule type" value="Genomic_DNA"/>
</dbReference>
<evidence type="ECO:0000313" key="3">
    <source>
        <dbReference type="EMBL" id="KDQ21289.1"/>
    </source>
</evidence>
<organism evidence="3 4">
    <name type="scientific">Botryobasidium botryosum (strain FD-172 SS1)</name>
    <dbReference type="NCBI Taxonomy" id="930990"/>
    <lineage>
        <taxon>Eukaryota</taxon>
        <taxon>Fungi</taxon>
        <taxon>Dikarya</taxon>
        <taxon>Basidiomycota</taxon>
        <taxon>Agaricomycotina</taxon>
        <taxon>Agaricomycetes</taxon>
        <taxon>Cantharellales</taxon>
        <taxon>Botryobasidiaceae</taxon>
        <taxon>Botryobasidium</taxon>
    </lineage>
</organism>
<dbReference type="PANTHER" id="PTHR43157:SF31">
    <property type="entry name" value="PHOSPHATIDYLINOSITOL-GLYCAN BIOSYNTHESIS CLASS F PROTEIN"/>
    <property type="match status" value="1"/>
</dbReference>
<dbReference type="PANTHER" id="PTHR43157">
    <property type="entry name" value="PHOSPHATIDYLINOSITOL-GLYCAN BIOSYNTHESIS CLASS F PROTEIN-RELATED"/>
    <property type="match status" value="1"/>
</dbReference>
<name>A0A067N0A8_BOTB1</name>
<dbReference type="InterPro" id="IPR036291">
    <property type="entry name" value="NAD(P)-bd_dom_sf"/>
</dbReference>
<evidence type="ECO:0000256" key="2">
    <source>
        <dbReference type="RuleBase" id="RU000363"/>
    </source>
</evidence>
<dbReference type="HOGENOM" id="CLU_010194_44_6_1"/>
<gene>
    <name evidence="3" type="ORF">BOTBODRAFT_25713</name>
</gene>